<sequence>SDRPLIRANHYQNEEGRTNIYEIERIITLTFFSHTTRTSLSTVRLNIPGGLCSERNVYSDSAFLRSDLFLLMIPI</sequence>
<keyword evidence="2" id="KW-1185">Reference proteome</keyword>
<proteinExistence type="predicted"/>
<dbReference type="Proteomes" id="UP001432322">
    <property type="component" value="Unassembled WGS sequence"/>
</dbReference>
<dbReference type="EMBL" id="BTSY01000006">
    <property type="protein sequence ID" value="GMT33692.1"/>
    <property type="molecule type" value="Genomic_DNA"/>
</dbReference>
<reference evidence="1" key="1">
    <citation type="submission" date="2023-10" db="EMBL/GenBank/DDBJ databases">
        <title>Genome assembly of Pristionchus species.</title>
        <authorList>
            <person name="Yoshida K."/>
            <person name="Sommer R.J."/>
        </authorList>
    </citation>
    <scope>NUCLEOTIDE SEQUENCE</scope>
    <source>
        <strain evidence="1">RS5133</strain>
    </source>
</reference>
<feature type="non-terminal residue" evidence="1">
    <location>
        <position position="1"/>
    </location>
</feature>
<evidence type="ECO:0000313" key="1">
    <source>
        <dbReference type="EMBL" id="GMT33692.1"/>
    </source>
</evidence>
<name>A0AAV5WRJ2_9BILA</name>
<gene>
    <name evidence="1" type="ORF">PFISCL1PPCAC_24989</name>
</gene>
<accession>A0AAV5WRJ2</accession>
<dbReference type="AlphaFoldDB" id="A0AAV5WRJ2"/>
<comment type="caution">
    <text evidence="1">The sequence shown here is derived from an EMBL/GenBank/DDBJ whole genome shotgun (WGS) entry which is preliminary data.</text>
</comment>
<organism evidence="1 2">
    <name type="scientific">Pristionchus fissidentatus</name>
    <dbReference type="NCBI Taxonomy" id="1538716"/>
    <lineage>
        <taxon>Eukaryota</taxon>
        <taxon>Metazoa</taxon>
        <taxon>Ecdysozoa</taxon>
        <taxon>Nematoda</taxon>
        <taxon>Chromadorea</taxon>
        <taxon>Rhabditida</taxon>
        <taxon>Rhabditina</taxon>
        <taxon>Diplogasteromorpha</taxon>
        <taxon>Diplogasteroidea</taxon>
        <taxon>Neodiplogasteridae</taxon>
        <taxon>Pristionchus</taxon>
    </lineage>
</organism>
<feature type="non-terminal residue" evidence="1">
    <location>
        <position position="75"/>
    </location>
</feature>
<evidence type="ECO:0000313" key="2">
    <source>
        <dbReference type="Proteomes" id="UP001432322"/>
    </source>
</evidence>
<protein>
    <submittedName>
        <fullName evidence="1">Uncharacterized protein</fullName>
    </submittedName>
</protein>